<sequence>MASRVLTIPPHLGHVLQETGTIFELVQDIKIRTNVLTMLYENWIINMTFSGKQGTKLSQNQTNLLIKFHEDVTINVASRVLTWFNHIRQNALPPGGHVFQQTRIILELKQDVVGTYVVAKFHTNQTIKLASWVLTWKKCPAEWRPYFTTNWNHFQTNQTINVASRVFTMKIARPRGGHVFQLTETIFELVQSIIETNLLTKFHDDRTINVASKVKNARPHGGHVFQQTGTISELIKNIFGTCTKFPLTRKNARTPGGHVFQPTGTIFKLSLDTSRVLTRKNCQLPCDHIFQQTGTIFILVQYIIGTNLLTKFHDDWTINVVSKNHFQTRPRYHWDKYNLLTYFHEDRTTNVATIVLTSHITKNAPPPGGHIFQATTNLLTKFHEDWTINVASIVFPRKMLTPHNGTKSDHKSSS</sequence>
<proteinExistence type="predicted"/>
<reference evidence="1" key="1">
    <citation type="journal article" date="2019" name="bioRxiv">
        <title>The Genome of the Zebra Mussel, Dreissena polymorpha: A Resource for Invasive Species Research.</title>
        <authorList>
            <person name="McCartney M.A."/>
            <person name="Auch B."/>
            <person name="Kono T."/>
            <person name="Mallez S."/>
            <person name="Zhang Y."/>
            <person name="Obille A."/>
            <person name="Becker A."/>
            <person name="Abrahante J.E."/>
            <person name="Garbe J."/>
            <person name="Badalamenti J.P."/>
            <person name="Herman A."/>
            <person name="Mangelson H."/>
            <person name="Liachko I."/>
            <person name="Sullivan S."/>
            <person name="Sone E.D."/>
            <person name="Koren S."/>
            <person name="Silverstein K.A.T."/>
            <person name="Beckman K.B."/>
            <person name="Gohl D.M."/>
        </authorList>
    </citation>
    <scope>NUCLEOTIDE SEQUENCE</scope>
    <source>
        <strain evidence="1">Duluth1</strain>
        <tissue evidence="1">Whole animal</tissue>
    </source>
</reference>
<name>A0A9D4JFW0_DREPO</name>
<evidence type="ECO:0000313" key="2">
    <source>
        <dbReference type="Proteomes" id="UP000828390"/>
    </source>
</evidence>
<dbReference type="Proteomes" id="UP000828390">
    <property type="component" value="Unassembled WGS sequence"/>
</dbReference>
<dbReference type="AlphaFoldDB" id="A0A9D4JFW0"/>
<dbReference type="EMBL" id="JAIWYP010000006">
    <property type="protein sequence ID" value="KAH3811251.1"/>
    <property type="molecule type" value="Genomic_DNA"/>
</dbReference>
<gene>
    <name evidence="1" type="ORF">DPMN_139658</name>
</gene>
<reference evidence="1" key="2">
    <citation type="submission" date="2020-11" db="EMBL/GenBank/DDBJ databases">
        <authorList>
            <person name="McCartney M.A."/>
            <person name="Auch B."/>
            <person name="Kono T."/>
            <person name="Mallez S."/>
            <person name="Becker A."/>
            <person name="Gohl D.M."/>
            <person name="Silverstein K.A.T."/>
            <person name="Koren S."/>
            <person name="Bechman K.B."/>
            <person name="Herman A."/>
            <person name="Abrahante J.E."/>
            <person name="Garbe J."/>
        </authorList>
    </citation>
    <scope>NUCLEOTIDE SEQUENCE</scope>
    <source>
        <strain evidence="1">Duluth1</strain>
        <tissue evidence="1">Whole animal</tissue>
    </source>
</reference>
<keyword evidence="2" id="KW-1185">Reference proteome</keyword>
<accession>A0A9D4JFW0</accession>
<protein>
    <submittedName>
        <fullName evidence="1">Uncharacterized protein</fullName>
    </submittedName>
</protein>
<comment type="caution">
    <text evidence="1">The sequence shown here is derived from an EMBL/GenBank/DDBJ whole genome shotgun (WGS) entry which is preliminary data.</text>
</comment>
<organism evidence="1 2">
    <name type="scientific">Dreissena polymorpha</name>
    <name type="common">Zebra mussel</name>
    <name type="synonym">Mytilus polymorpha</name>
    <dbReference type="NCBI Taxonomy" id="45954"/>
    <lineage>
        <taxon>Eukaryota</taxon>
        <taxon>Metazoa</taxon>
        <taxon>Spiralia</taxon>
        <taxon>Lophotrochozoa</taxon>
        <taxon>Mollusca</taxon>
        <taxon>Bivalvia</taxon>
        <taxon>Autobranchia</taxon>
        <taxon>Heteroconchia</taxon>
        <taxon>Euheterodonta</taxon>
        <taxon>Imparidentia</taxon>
        <taxon>Neoheterodontei</taxon>
        <taxon>Myida</taxon>
        <taxon>Dreissenoidea</taxon>
        <taxon>Dreissenidae</taxon>
        <taxon>Dreissena</taxon>
    </lineage>
</organism>
<evidence type="ECO:0000313" key="1">
    <source>
        <dbReference type="EMBL" id="KAH3811251.1"/>
    </source>
</evidence>